<proteinExistence type="predicted"/>
<comment type="caution">
    <text evidence="1">The sequence shown here is derived from an EMBL/GenBank/DDBJ whole genome shotgun (WGS) entry which is preliminary data.</text>
</comment>
<accession>A0A370B6H3</accession>
<organism evidence="1 2">
    <name type="scientific">Streptomyces corynorhini</name>
    <dbReference type="NCBI Taxonomy" id="2282652"/>
    <lineage>
        <taxon>Bacteria</taxon>
        <taxon>Bacillati</taxon>
        <taxon>Actinomycetota</taxon>
        <taxon>Actinomycetes</taxon>
        <taxon>Kitasatosporales</taxon>
        <taxon>Streptomycetaceae</taxon>
        <taxon>Streptomyces</taxon>
    </lineage>
</organism>
<dbReference type="Proteomes" id="UP000253741">
    <property type="component" value="Unassembled WGS sequence"/>
</dbReference>
<keyword evidence="2" id="KW-1185">Reference proteome</keyword>
<name>A0A370B6H3_9ACTN</name>
<dbReference type="SUPFAM" id="SSF48452">
    <property type="entry name" value="TPR-like"/>
    <property type="match status" value="1"/>
</dbReference>
<evidence type="ECO:0000313" key="2">
    <source>
        <dbReference type="Proteomes" id="UP000253741"/>
    </source>
</evidence>
<sequence>MVVQPFRHPLTALRAGLRLTGEKYLDRLDDTHHALGFGRMSKRREKVSRWESGVHAPDRPARLSIAHLHGIPSEAVDELGWPGFLLLAFPGDQPVLCSPWTAAGTVTSAAAAARGGSMDRRGFLISTGAALASVAAHWNDALADLPLSQDSGRRLTASMVTRLEQRLDDLRHLDDVLSSAELRPSAVAEYNLLSRLAQRATYDGAVGRRLFSNLAEASRMCGWLYFDAGLNATVQRFYITSLRASASAGDHEAGANTLNFMTSQTYTVGNPQDAVNLIRTAQEKISGRTTARVRARLHARAARALSKTGELKSCAHELDAARDAYATGPHDDDPPWAYSLTAGEIEMTAGSCALDLKDPGRALAHFTAAQASEFATTGNVRDSLLYLTRAAQAHLALGDLDATCATATEVFNENNAVGSSRPSDALSSLRDQLITHRDVGVVRDFLNLSA</sequence>
<dbReference type="AlphaFoldDB" id="A0A370B6H3"/>
<evidence type="ECO:0000313" key="1">
    <source>
        <dbReference type="EMBL" id="RDG36262.1"/>
    </source>
</evidence>
<protein>
    <submittedName>
        <fullName evidence="1">Transcriptional regulator</fullName>
    </submittedName>
</protein>
<dbReference type="InterPro" id="IPR011990">
    <property type="entry name" value="TPR-like_helical_dom_sf"/>
</dbReference>
<reference evidence="1 2" key="1">
    <citation type="submission" date="2018-07" db="EMBL/GenBank/DDBJ databases">
        <title>Streptomyces species from bats.</title>
        <authorList>
            <person name="Dunlap C."/>
        </authorList>
    </citation>
    <scope>NUCLEOTIDE SEQUENCE [LARGE SCALE GENOMIC DNA]</scope>
    <source>
        <strain evidence="1 2">AC230</strain>
    </source>
</reference>
<gene>
    <name evidence="1" type="ORF">DVH02_20995</name>
</gene>
<dbReference type="EMBL" id="QQNA01000168">
    <property type="protein sequence ID" value="RDG36262.1"/>
    <property type="molecule type" value="Genomic_DNA"/>
</dbReference>